<sequence length="95" mass="11046">MIKRTIKIILSILLVIIILLTTFFAVDFIRAKNNKKPIFYIPSLTKECNDGGTMTYYGLGYKVIDFHRSNGYDEIKFGSWSMDYDDFKDEFGPDN</sequence>
<reference evidence="1 2" key="1">
    <citation type="submission" date="2016-11" db="EMBL/GenBank/DDBJ databases">
        <authorList>
            <person name="Jaros S."/>
            <person name="Januszkiewicz K."/>
            <person name="Wedrychowicz H."/>
        </authorList>
    </citation>
    <scope>NUCLEOTIDE SEQUENCE [LARGE SCALE GENOMIC DNA]</scope>
    <source>
        <strain evidence="1 2">DSM 3089</strain>
    </source>
</reference>
<proteinExistence type="predicted"/>
<dbReference type="RefSeq" id="WP_084666112.1">
    <property type="nucleotide sequence ID" value="NZ_FQXP01000004.1"/>
</dbReference>
<evidence type="ECO:0000313" key="2">
    <source>
        <dbReference type="Proteomes" id="UP000184526"/>
    </source>
</evidence>
<organism evidence="1 2">
    <name type="scientific">Clostridium collagenovorans DSM 3089</name>
    <dbReference type="NCBI Taxonomy" id="1121306"/>
    <lineage>
        <taxon>Bacteria</taxon>
        <taxon>Bacillati</taxon>
        <taxon>Bacillota</taxon>
        <taxon>Clostridia</taxon>
        <taxon>Eubacteriales</taxon>
        <taxon>Clostridiaceae</taxon>
        <taxon>Clostridium</taxon>
    </lineage>
</organism>
<evidence type="ECO:0000313" key="1">
    <source>
        <dbReference type="EMBL" id="SHH72327.1"/>
    </source>
</evidence>
<dbReference type="EMBL" id="FQXP01000004">
    <property type="protein sequence ID" value="SHH72327.1"/>
    <property type="molecule type" value="Genomic_DNA"/>
</dbReference>
<dbReference type="AlphaFoldDB" id="A0A1M5VAS7"/>
<gene>
    <name evidence="1" type="ORF">SAMN02745196_01201</name>
</gene>
<keyword evidence="2" id="KW-1185">Reference proteome</keyword>
<dbReference type="Proteomes" id="UP000184526">
    <property type="component" value="Unassembled WGS sequence"/>
</dbReference>
<dbReference type="OrthoDB" id="1935917at2"/>
<accession>A0A1M5VAS7</accession>
<name>A0A1M5VAS7_9CLOT</name>
<protein>
    <submittedName>
        <fullName evidence="1">Uncharacterized protein</fullName>
    </submittedName>
</protein>